<comment type="caution">
    <text evidence="1">The sequence shown here is derived from an EMBL/GenBank/DDBJ whole genome shotgun (WGS) entry which is preliminary data.</text>
</comment>
<name>A0A7W2IVU5_9VIBR</name>
<protein>
    <submittedName>
        <fullName evidence="1">tRNA (Adenosine(37)-N6)-dimethylallyltransferase MiaA</fullName>
    </submittedName>
</protein>
<accession>A0A7W2IVU5</accession>
<dbReference type="GO" id="GO:0016740">
    <property type="term" value="F:transferase activity"/>
    <property type="evidence" value="ECO:0007669"/>
    <property type="project" value="UniProtKB-KW"/>
</dbReference>
<keyword evidence="2" id="KW-1185">Reference proteome</keyword>
<proteinExistence type="predicted"/>
<dbReference type="EMBL" id="JACFYF010000489">
    <property type="protein sequence ID" value="MBA5764991.1"/>
    <property type="molecule type" value="Genomic_DNA"/>
</dbReference>
<gene>
    <name evidence="1" type="ORF">H2O73_21830</name>
</gene>
<dbReference type="InterPro" id="IPR027417">
    <property type="entry name" value="P-loop_NTPase"/>
</dbReference>
<dbReference type="Gene3D" id="3.40.50.300">
    <property type="entry name" value="P-loop containing nucleotide triphosphate hydrolases"/>
    <property type="match status" value="1"/>
</dbReference>
<organism evidence="1 2">
    <name type="scientific">Vibrio marinisediminis</name>
    <dbReference type="NCBI Taxonomy" id="2758441"/>
    <lineage>
        <taxon>Bacteria</taxon>
        <taxon>Pseudomonadati</taxon>
        <taxon>Pseudomonadota</taxon>
        <taxon>Gammaproteobacteria</taxon>
        <taxon>Vibrionales</taxon>
        <taxon>Vibrionaceae</taxon>
        <taxon>Vibrio</taxon>
    </lineage>
</organism>
<reference evidence="1 2" key="1">
    <citation type="submission" date="2020-07" db="EMBL/GenBank/DDBJ databases">
        <title>Vibrio marinisediminis sp. nov., isolated from marine sediment.</title>
        <authorList>
            <person name="Ji X."/>
        </authorList>
    </citation>
    <scope>NUCLEOTIDE SEQUENCE [LARGE SCALE GENOMIC DNA]</scope>
    <source>
        <strain evidence="1 2">404</strain>
    </source>
</reference>
<evidence type="ECO:0000313" key="1">
    <source>
        <dbReference type="EMBL" id="MBA5764991.1"/>
    </source>
</evidence>
<dbReference type="Proteomes" id="UP000571701">
    <property type="component" value="Unassembled WGS sequence"/>
</dbReference>
<sequence>PIKIGLTADREIIYDRINKRVDIMMENGLLEEAKNLFKYKHLNALQTVGYKELFLYFTNEISLDFAIEEIK</sequence>
<feature type="non-terminal residue" evidence="1">
    <location>
        <position position="1"/>
    </location>
</feature>
<dbReference type="Pfam" id="PF01715">
    <property type="entry name" value="IPPT"/>
    <property type="match status" value="1"/>
</dbReference>
<feature type="non-terminal residue" evidence="1">
    <location>
        <position position="71"/>
    </location>
</feature>
<keyword evidence="1" id="KW-0808">Transferase</keyword>
<evidence type="ECO:0000313" key="2">
    <source>
        <dbReference type="Proteomes" id="UP000571701"/>
    </source>
</evidence>
<dbReference type="AlphaFoldDB" id="A0A7W2IVU5"/>